<accession>A0AAY5L3X6</accession>
<proteinExistence type="predicted"/>
<dbReference type="InterPro" id="IPR007110">
    <property type="entry name" value="Ig-like_dom"/>
</dbReference>
<organism evidence="7 8">
    <name type="scientific">Esox lucius</name>
    <name type="common">Northern pike</name>
    <dbReference type="NCBI Taxonomy" id="8010"/>
    <lineage>
        <taxon>Eukaryota</taxon>
        <taxon>Metazoa</taxon>
        <taxon>Chordata</taxon>
        <taxon>Craniata</taxon>
        <taxon>Vertebrata</taxon>
        <taxon>Euteleostomi</taxon>
        <taxon>Actinopterygii</taxon>
        <taxon>Neopterygii</taxon>
        <taxon>Teleostei</taxon>
        <taxon>Protacanthopterygii</taxon>
        <taxon>Esociformes</taxon>
        <taxon>Esocidae</taxon>
        <taxon>Esox</taxon>
    </lineage>
</organism>
<keyword evidence="8" id="KW-1185">Reference proteome</keyword>
<keyword evidence="5" id="KW-1133">Transmembrane helix</keyword>
<reference evidence="7" key="2">
    <citation type="submission" date="2025-08" db="UniProtKB">
        <authorList>
            <consortium name="Ensembl"/>
        </authorList>
    </citation>
    <scope>IDENTIFICATION</scope>
</reference>
<dbReference type="GeneTree" id="ENSGT00940000179049"/>
<evidence type="ECO:0000256" key="3">
    <source>
        <dbReference type="ARBA" id="ARBA00023319"/>
    </source>
</evidence>
<evidence type="ECO:0000256" key="4">
    <source>
        <dbReference type="SAM" id="MobiDB-lite"/>
    </source>
</evidence>
<evidence type="ECO:0000313" key="7">
    <source>
        <dbReference type="Ensembl" id="ENSELUP00000095736.1"/>
    </source>
</evidence>
<dbReference type="PROSITE" id="PS50835">
    <property type="entry name" value="IG_LIKE"/>
    <property type="match status" value="1"/>
</dbReference>
<feature type="region of interest" description="Disordered" evidence="4">
    <location>
        <begin position="195"/>
        <end position="237"/>
    </location>
</feature>
<dbReference type="PANTHER" id="PTHR24100">
    <property type="entry name" value="BUTYROPHILIN"/>
    <property type="match status" value="1"/>
</dbReference>
<dbReference type="Ensembl" id="ENSELUT00000099804.1">
    <property type="protein sequence ID" value="ENSELUP00000095736.1"/>
    <property type="gene ID" value="ENSELUG00000034769.1"/>
</dbReference>
<dbReference type="GO" id="GO:0001817">
    <property type="term" value="P:regulation of cytokine production"/>
    <property type="evidence" value="ECO:0007669"/>
    <property type="project" value="TreeGrafter"/>
</dbReference>
<dbReference type="GO" id="GO:0009897">
    <property type="term" value="C:external side of plasma membrane"/>
    <property type="evidence" value="ECO:0007669"/>
    <property type="project" value="TreeGrafter"/>
</dbReference>
<comment type="subcellular location">
    <subcellularLocation>
        <location evidence="1">Membrane</location>
    </subcellularLocation>
</comment>
<feature type="compositionally biased region" description="Low complexity" evidence="4">
    <location>
        <begin position="212"/>
        <end position="228"/>
    </location>
</feature>
<evidence type="ECO:0000259" key="6">
    <source>
        <dbReference type="PROSITE" id="PS50835"/>
    </source>
</evidence>
<dbReference type="AlphaFoldDB" id="A0AAY5L3X6"/>
<dbReference type="Pfam" id="PF22705">
    <property type="entry name" value="C2-set_3"/>
    <property type="match status" value="1"/>
</dbReference>
<dbReference type="GO" id="GO:0050852">
    <property type="term" value="P:T cell receptor signaling pathway"/>
    <property type="evidence" value="ECO:0007669"/>
    <property type="project" value="TreeGrafter"/>
</dbReference>
<dbReference type="InterPro" id="IPR053896">
    <property type="entry name" value="BTN3A2-like_Ig-C"/>
</dbReference>
<sequence length="237" mass="26454">MKNGSVSLKLTGVKQSDAGNYTCFIPTLKSPFQKAMVQLIIDIHICEGAVSQPDVSMVGIDYTGVVLDCEARGLIYRPEMTWWDSDGNILPADGPTEIETDSEGRYTVRGHVTVQRTDNNTFTCRVLQQQINHTMETEICVKDRMFPDTSQSWWNGWWWGWGFGGLTWGLILGLIVVVLYILKRKGLLKGFNENSQTNGTSERNENPQENQNSLLNGNGRTNGNLLNGDIPHADDSV</sequence>
<feature type="domain" description="Ig-like" evidence="6">
    <location>
        <begin position="53"/>
        <end position="140"/>
    </location>
</feature>
<evidence type="ECO:0000256" key="5">
    <source>
        <dbReference type="SAM" id="Phobius"/>
    </source>
</evidence>
<dbReference type="GO" id="GO:0005102">
    <property type="term" value="F:signaling receptor binding"/>
    <property type="evidence" value="ECO:0007669"/>
    <property type="project" value="TreeGrafter"/>
</dbReference>
<name>A0AAY5L3X6_ESOLU</name>
<feature type="compositionally biased region" description="Polar residues" evidence="4">
    <location>
        <begin position="195"/>
        <end position="211"/>
    </location>
</feature>
<keyword evidence="3" id="KW-0393">Immunoglobulin domain</keyword>
<protein>
    <recommendedName>
        <fullName evidence="6">Ig-like domain-containing protein</fullName>
    </recommendedName>
</protein>
<keyword evidence="2 5" id="KW-0472">Membrane</keyword>
<dbReference type="Gene3D" id="2.60.40.10">
    <property type="entry name" value="Immunoglobulins"/>
    <property type="match status" value="2"/>
</dbReference>
<dbReference type="InterPro" id="IPR036179">
    <property type="entry name" value="Ig-like_dom_sf"/>
</dbReference>
<reference evidence="7" key="3">
    <citation type="submission" date="2025-09" db="UniProtKB">
        <authorList>
            <consortium name="Ensembl"/>
        </authorList>
    </citation>
    <scope>IDENTIFICATION</scope>
</reference>
<evidence type="ECO:0000313" key="8">
    <source>
        <dbReference type="Proteomes" id="UP000265140"/>
    </source>
</evidence>
<evidence type="ECO:0000256" key="2">
    <source>
        <dbReference type="ARBA" id="ARBA00023136"/>
    </source>
</evidence>
<dbReference type="PANTHER" id="PTHR24100:SF151">
    <property type="entry name" value="ICOS LIGAND"/>
    <property type="match status" value="1"/>
</dbReference>
<dbReference type="SUPFAM" id="SSF48726">
    <property type="entry name" value="Immunoglobulin"/>
    <property type="match status" value="1"/>
</dbReference>
<keyword evidence="5" id="KW-0812">Transmembrane</keyword>
<reference evidence="7 8" key="1">
    <citation type="submission" date="2020-02" db="EMBL/GenBank/DDBJ databases">
        <title>Esox lucius (northern pike) genome, fEsoLuc1, primary haplotype.</title>
        <authorList>
            <person name="Myers G."/>
            <person name="Karagic N."/>
            <person name="Meyer A."/>
            <person name="Pippel M."/>
            <person name="Reichard M."/>
            <person name="Winkler S."/>
            <person name="Tracey A."/>
            <person name="Sims Y."/>
            <person name="Howe K."/>
            <person name="Rhie A."/>
            <person name="Formenti G."/>
            <person name="Durbin R."/>
            <person name="Fedrigo O."/>
            <person name="Jarvis E.D."/>
        </authorList>
    </citation>
    <scope>NUCLEOTIDE SEQUENCE [LARGE SCALE GENOMIC DNA]</scope>
</reference>
<dbReference type="InterPro" id="IPR050504">
    <property type="entry name" value="IgSF_BTN/MOG"/>
</dbReference>
<feature type="transmembrane region" description="Helical" evidence="5">
    <location>
        <begin position="158"/>
        <end position="182"/>
    </location>
</feature>
<evidence type="ECO:0000256" key="1">
    <source>
        <dbReference type="ARBA" id="ARBA00004370"/>
    </source>
</evidence>
<dbReference type="Proteomes" id="UP000265140">
    <property type="component" value="Chromosome 3"/>
</dbReference>
<dbReference type="InterPro" id="IPR013783">
    <property type="entry name" value="Ig-like_fold"/>
</dbReference>